<evidence type="ECO:0000313" key="3">
    <source>
        <dbReference type="Proteomes" id="UP001521116"/>
    </source>
</evidence>
<keyword evidence="1" id="KW-0812">Transmembrane</keyword>
<dbReference type="Proteomes" id="UP001521116">
    <property type="component" value="Unassembled WGS sequence"/>
</dbReference>
<protein>
    <submittedName>
        <fullName evidence="2">Uncharacterized protein</fullName>
    </submittedName>
</protein>
<keyword evidence="1" id="KW-0472">Membrane</keyword>
<comment type="caution">
    <text evidence="2">The sequence shown here is derived from an EMBL/GenBank/DDBJ whole genome shotgun (WGS) entry which is preliminary data.</text>
</comment>
<dbReference type="EMBL" id="JAJVDC020000042">
    <property type="protein sequence ID" value="KAL1631096.1"/>
    <property type="molecule type" value="Genomic_DNA"/>
</dbReference>
<feature type="transmembrane region" description="Helical" evidence="1">
    <location>
        <begin position="599"/>
        <end position="623"/>
    </location>
</feature>
<gene>
    <name evidence="2" type="ORF">SLS56_004623</name>
</gene>
<sequence length="699" mass="77127">MDKVTAMLNSPIRPLKRVESLPSRETSIASDQLELPGHDHLGRLTLAAASLNGKPKRGTAIMEQLHVAATLLPILFATTMGRFFHALALYRAQKGISIGTLERFVGCRSFFTAIQTQLTLRPVNLFGLALIALWCLSPLASQAALRLHRLEPTSISNETFVRYLPVANAAQKDNFLPHLGVSMDKMVFTQKTHFHTSVVMQSHTDLPADWKGFVKIPSVHAVSEGNYSWDPNEWRDIDYSKPVSYSSLIGVPVADLPERSDSNVTFQLESRHWAINCSSIETTTMNLESVQSSGWNYAYLTNLGLPDNTKKQEQAWPLKFISLRGSPSEGFSNEGLRVFRSGKMPELPVNLAYCSIGPQDVVSKVSCTGASCKVTSMRFLNPVPLATGPGVFSNLTSLDESSNQALPDKDVWNPAYWDDDDNDSRAASGDILSSNLGGGGRGMGGAAVMGLRLILDTLPLVSSQTSTDSFTEIIASQNFDSAVPYGLYMSEQGPTYAEAWLSGRIEGYHSNRYMTWTDFSELPLKEFSARLEALVNTYWQSFYMIPYLDRDLLHASNFDDEDRLGIPFRNITDRSVAFNRVPAIAKIKGPNVCICNLRWAFVLLGTSVILFIAAVATVVLDIITIAPDIFGSTSSCTRDNVYMARFAEGSYLGGLARACALQNVMVRIGDVRDQHTIGHVALTTNLDESKKLRRDKEYD</sequence>
<keyword evidence="3" id="KW-1185">Reference proteome</keyword>
<accession>A0ABR3SVY8</accession>
<keyword evidence="1" id="KW-1133">Transmembrane helix</keyword>
<proteinExistence type="predicted"/>
<evidence type="ECO:0000256" key="1">
    <source>
        <dbReference type="SAM" id="Phobius"/>
    </source>
</evidence>
<name>A0ABR3SVY8_9PEZI</name>
<reference evidence="2 3" key="1">
    <citation type="submission" date="2024-02" db="EMBL/GenBank/DDBJ databases">
        <title>De novo assembly and annotation of 12 fungi associated with fruit tree decline syndrome in Ontario, Canada.</title>
        <authorList>
            <person name="Sulman M."/>
            <person name="Ellouze W."/>
            <person name="Ilyukhin E."/>
        </authorList>
    </citation>
    <scope>NUCLEOTIDE SEQUENCE [LARGE SCALE GENOMIC DNA]</scope>
    <source>
        <strain evidence="2 3">M1-105</strain>
    </source>
</reference>
<evidence type="ECO:0000313" key="2">
    <source>
        <dbReference type="EMBL" id="KAL1631096.1"/>
    </source>
</evidence>
<organism evidence="2 3">
    <name type="scientific">Neofusicoccum ribis</name>
    <dbReference type="NCBI Taxonomy" id="45134"/>
    <lineage>
        <taxon>Eukaryota</taxon>
        <taxon>Fungi</taxon>
        <taxon>Dikarya</taxon>
        <taxon>Ascomycota</taxon>
        <taxon>Pezizomycotina</taxon>
        <taxon>Dothideomycetes</taxon>
        <taxon>Dothideomycetes incertae sedis</taxon>
        <taxon>Botryosphaeriales</taxon>
        <taxon>Botryosphaeriaceae</taxon>
        <taxon>Neofusicoccum</taxon>
    </lineage>
</organism>